<keyword evidence="2" id="KW-1185">Reference proteome</keyword>
<organism evidence="1 2">
    <name type="scientific">Rhodohalobacter sulfatireducens</name>
    <dbReference type="NCBI Taxonomy" id="2911366"/>
    <lineage>
        <taxon>Bacteria</taxon>
        <taxon>Pseudomonadati</taxon>
        <taxon>Balneolota</taxon>
        <taxon>Balneolia</taxon>
        <taxon>Balneolales</taxon>
        <taxon>Balneolaceae</taxon>
        <taxon>Rhodohalobacter</taxon>
    </lineage>
</organism>
<gene>
    <name evidence="1" type="ORF">L6773_12890</name>
</gene>
<dbReference type="SUPFAM" id="SSF52540">
    <property type="entry name" value="P-loop containing nucleoside triphosphate hydrolases"/>
    <property type="match status" value="1"/>
</dbReference>
<reference evidence="1" key="2">
    <citation type="submission" date="2024-05" db="EMBL/GenBank/DDBJ databases">
        <title>Rhodohalobacter halophilus gen. nov., sp. nov., a moderately halophilic member of the family Balneolaceae.</title>
        <authorList>
            <person name="Xia J."/>
        </authorList>
    </citation>
    <scope>NUCLEOTIDE SEQUENCE</scope>
    <source>
        <strain evidence="1">WB101</strain>
    </source>
</reference>
<proteinExistence type="predicted"/>
<evidence type="ECO:0000313" key="2">
    <source>
        <dbReference type="Proteomes" id="UP001165366"/>
    </source>
</evidence>
<dbReference type="InterPro" id="IPR027417">
    <property type="entry name" value="P-loop_NTPase"/>
</dbReference>
<dbReference type="Proteomes" id="UP001165366">
    <property type="component" value="Unassembled WGS sequence"/>
</dbReference>
<name>A0ABS9KF35_9BACT</name>
<dbReference type="EMBL" id="JAKLWS010000016">
    <property type="protein sequence ID" value="MCG2589468.1"/>
    <property type="molecule type" value="Genomic_DNA"/>
</dbReference>
<dbReference type="RefSeq" id="WP_237854829.1">
    <property type="nucleotide sequence ID" value="NZ_JAKLWS010000016.1"/>
</dbReference>
<reference evidence="1" key="1">
    <citation type="submission" date="2022-01" db="EMBL/GenBank/DDBJ databases">
        <authorList>
            <person name="Wang Y."/>
        </authorList>
    </citation>
    <scope>NUCLEOTIDE SEQUENCE</scope>
    <source>
        <strain evidence="1">WB101</strain>
    </source>
</reference>
<protein>
    <submittedName>
        <fullName evidence="1">Sulfotransferase family protein</fullName>
    </submittedName>
</protein>
<dbReference type="InterPro" id="IPR005331">
    <property type="entry name" value="Sulfotransferase"/>
</dbReference>
<dbReference type="Pfam" id="PF03567">
    <property type="entry name" value="Sulfotransfer_2"/>
    <property type="match status" value="1"/>
</dbReference>
<evidence type="ECO:0000313" key="1">
    <source>
        <dbReference type="EMBL" id="MCG2589468.1"/>
    </source>
</evidence>
<accession>A0ABS9KF35</accession>
<sequence>MFSFLNVHKKINKLLKTAFQNHPKRVGVFISIPKNGSNSIRKVLDIGKNRDLDNTNSKFIHENHQRGVVLKERYDLENLFVFCFSRNPYDRTESWYRYHKNLCLKPYTELSFRDWIMEGMPHHFHQQNLTNWSREGLTPLLQYNFVEGCNIDFTGRIENFENDIALLIDKLNEMCLKAGEMPDFKNTNLNVHLNVSENNKTNSFTPELIENVYSLLKKDFDYFGYSK</sequence>
<comment type="caution">
    <text evidence="1">The sequence shown here is derived from an EMBL/GenBank/DDBJ whole genome shotgun (WGS) entry which is preliminary data.</text>
</comment>